<gene>
    <name evidence="3" type="ORF">TPC1_15373</name>
</gene>
<reference evidence="3" key="1">
    <citation type="submission" date="2015-07" db="EMBL/GenBank/DDBJ databases">
        <title>Adaptation to a free-living lifestyle via gene acquisitions in the diplomonad Trepomonas sp. PC1.</title>
        <authorList>
            <person name="Xu F."/>
            <person name="Jerlstrom-Hultqvist J."/>
            <person name="Kolisko M."/>
            <person name="Simpson A.G.B."/>
            <person name="Roger A.J."/>
            <person name="Svard S.G."/>
            <person name="Andersson J.O."/>
        </authorList>
    </citation>
    <scope>NUCLEOTIDE SEQUENCE</scope>
    <source>
        <strain evidence="3">PC1</strain>
    </source>
</reference>
<dbReference type="AlphaFoldDB" id="A0A146KA68"/>
<protein>
    <submittedName>
        <fullName evidence="3">Leucine rich repeats-containing protein</fullName>
    </submittedName>
</protein>
<evidence type="ECO:0000256" key="1">
    <source>
        <dbReference type="ARBA" id="ARBA00022614"/>
    </source>
</evidence>
<proteinExistence type="predicted"/>
<sequence>QNPVVDDHKFKQELLMHFFHVPHISFISHANDKEALWTCPQQIAKKKLAFLFRNWDPNTAQLHLAAQDIAKFESFRRFLYFEKVKSVDLYREFPNFDGLAELLLKVNTFRIFESSKFPDFQQEFANIEELQIHQCWDALDDLQCLKAFPELKRLKIWRSNLQSVEGIQFCTKLETVSIINNKVKNIQPMINCQNIQFLNLDHNLIKDISVIPKLKQLSHLQVRTNRIQSLQCLRGIDLEGFMFDSNYIHNLDELEVLMQMPTLCDTDEE</sequence>
<dbReference type="PANTHER" id="PTHR46652:SF8">
    <property type="entry name" value="LEUCINE RICH REPEAT CONTAINING 23"/>
    <property type="match status" value="1"/>
</dbReference>
<evidence type="ECO:0000256" key="2">
    <source>
        <dbReference type="ARBA" id="ARBA00022737"/>
    </source>
</evidence>
<dbReference type="InterPro" id="IPR050836">
    <property type="entry name" value="SDS22/Internalin_LRR"/>
</dbReference>
<accession>A0A146KA68</accession>
<name>A0A146KA68_9EUKA</name>
<organism evidence="3">
    <name type="scientific">Trepomonas sp. PC1</name>
    <dbReference type="NCBI Taxonomy" id="1076344"/>
    <lineage>
        <taxon>Eukaryota</taxon>
        <taxon>Metamonada</taxon>
        <taxon>Diplomonadida</taxon>
        <taxon>Hexamitidae</taxon>
        <taxon>Hexamitinae</taxon>
        <taxon>Trepomonas</taxon>
    </lineage>
</organism>
<keyword evidence="2" id="KW-0677">Repeat</keyword>
<dbReference type="InterPro" id="IPR032675">
    <property type="entry name" value="LRR_dom_sf"/>
</dbReference>
<dbReference type="SUPFAM" id="SSF52058">
    <property type="entry name" value="L domain-like"/>
    <property type="match status" value="1"/>
</dbReference>
<feature type="non-terminal residue" evidence="3">
    <location>
        <position position="1"/>
    </location>
</feature>
<evidence type="ECO:0000313" key="3">
    <source>
        <dbReference type="EMBL" id="JAP92625.1"/>
    </source>
</evidence>
<dbReference type="InterPro" id="IPR001611">
    <property type="entry name" value="Leu-rich_rpt"/>
</dbReference>
<dbReference type="PROSITE" id="PS51450">
    <property type="entry name" value="LRR"/>
    <property type="match status" value="1"/>
</dbReference>
<dbReference type="PANTHER" id="PTHR46652">
    <property type="entry name" value="LEUCINE-RICH REPEAT AND IQ DOMAIN-CONTAINING PROTEIN 1-RELATED"/>
    <property type="match status" value="1"/>
</dbReference>
<dbReference type="Gene3D" id="3.80.10.10">
    <property type="entry name" value="Ribonuclease Inhibitor"/>
    <property type="match status" value="1"/>
</dbReference>
<keyword evidence="1" id="KW-0433">Leucine-rich repeat</keyword>
<feature type="non-terminal residue" evidence="3">
    <location>
        <position position="269"/>
    </location>
</feature>
<dbReference type="EMBL" id="GDID01003981">
    <property type="protein sequence ID" value="JAP92625.1"/>
    <property type="molecule type" value="Transcribed_RNA"/>
</dbReference>